<protein>
    <submittedName>
        <fullName evidence="1">Uncharacterized protein</fullName>
    </submittedName>
</protein>
<dbReference type="EMBL" id="CAAALY010258370">
    <property type="protein sequence ID" value="VEL38604.1"/>
    <property type="molecule type" value="Genomic_DNA"/>
</dbReference>
<proteinExistence type="predicted"/>
<name>A0A3S5BT54_9PLAT</name>
<organism evidence="1 2">
    <name type="scientific">Protopolystoma xenopodis</name>
    <dbReference type="NCBI Taxonomy" id="117903"/>
    <lineage>
        <taxon>Eukaryota</taxon>
        <taxon>Metazoa</taxon>
        <taxon>Spiralia</taxon>
        <taxon>Lophotrochozoa</taxon>
        <taxon>Platyhelminthes</taxon>
        <taxon>Monogenea</taxon>
        <taxon>Polyopisthocotylea</taxon>
        <taxon>Polystomatidea</taxon>
        <taxon>Polystomatidae</taxon>
        <taxon>Protopolystoma</taxon>
    </lineage>
</organism>
<dbReference type="AlphaFoldDB" id="A0A3S5BT54"/>
<reference evidence="1" key="1">
    <citation type="submission" date="2018-11" db="EMBL/GenBank/DDBJ databases">
        <authorList>
            <consortium name="Pathogen Informatics"/>
        </authorList>
    </citation>
    <scope>NUCLEOTIDE SEQUENCE</scope>
</reference>
<evidence type="ECO:0000313" key="2">
    <source>
        <dbReference type="Proteomes" id="UP000784294"/>
    </source>
</evidence>
<sequence>MALAEVTICQVVDRHRDLVYSLLKLDPERDPPLDQELFGLAAAVADRLIFFKMLWE</sequence>
<dbReference type="Proteomes" id="UP000784294">
    <property type="component" value="Unassembled WGS sequence"/>
</dbReference>
<gene>
    <name evidence="1" type="ORF">PXEA_LOCUS32044</name>
</gene>
<keyword evidence="2" id="KW-1185">Reference proteome</keyword>
<comment type="caution">
    <text evidence="1">The sequence shown here is derived from an EMBL/GenBank/DDBJ whole genome shotgun (WGS) entry which is preliminary data.</text>
</comment>
<evidence type="ECO:0000313" key="1">
    <source>
        <dbReference type="EMBL" id="VEL38604.1"/>
    </source>
</evidence>
<dbReference type="OrthoDB" id="10021598at2759"/>
<accession>A0A3S5BT54</accession>